<protein>
    <recommendedName>
        <fullName evidence="6">RING-type domain-containing protein</fullName>
    </recommendedName>
</protein>
<evidence type="ECO:0000256" key="3">
    <source>
        <dbReference type="ARBA" id="ARBA00022833"/>
    </source>
</evidence>
<dbReference type="SMART" id="SM00184">
    <property type="entry name" value="RING"/>
    <property type="match status" value="1"/>
</dbReference>
<keyword evidence="1" id="KW-0479">Metal-binding</keyword>
<feature type="compositionally biased region" description="Polar residues" evidence="5">
    <location>
        <begin position="1"/>
        <end position="10"/>
    </location>
</feature>
<keyword evidence="8" id="KW-1185">Reference proteome</keyword>
<dbReference type="RefSeq" id="XP_028316324.1">
    <property type="nucleotide sequence ID" value="XM_028460523.1"/>
</dbReference>
<dbReference type="InterPro" id="IPR013083">
    <property type="entry name" value="Znf_RING/FYVE/PHD"/>
</dbReference>
<evidence type="ECO:0000259" key="6">
    <source>
        <dbReference type="PROSITE" id="PS50089"/>
    </source>
</evidence>
<dbReference type="RefSeq" id="XP_028316325.1">
    <property type="nucleotide sequence ID" value="XM_028460524.1"/>
</dbReference>
<dbReference type="PROSITE" id="PS50089">
    <property type="entry name" value="ZF_RING_2"/>
    <property type="match status" value="1"/>
</dbReference>
<dbReference type="InterPro" id="IPR001841">
    <property type="entry name" value="Znf_RING"/>
</dbReference>
<accession>A0A8C5NAI6</accession>
<dbReference type="Proteomes" id="UP000694680">
    <property type="component" value="Chromosome 10"/>
</dbReference>
<evidence type="ECO:0000256" key="2">
    <source>
        <dbReference type="ARBA" id="ARBA00022771"/>
    </source>
</evidence>
<feature type="domain" description="RING-type" evidence="6">
    <location>
        <begin position="153"/>
        <end position="198"/>
    </location>
</feature>
<dbReference type="PANTHER" id="PTHR23041">
    <property type="entry name" value="RING FINGER DOMAIN-CONTAINING"/>
    <property type="match status" value="1"/>
</dbReference>
<dbReference type="PANTHER" id="PTHR23041:SF78">
    <property type="entry name" value="E3 UBIQUITIN-PROTEIN LIGASE RNF4"/>
    <property type="match status" value="1"/>
</dbReference>
<proteinExistence type="predicted"/>
<dbReference type="Gene3D" id="3.30.40.10">
    <property type="entry name" value="Zinc/RING finger domain, C3HC4 (zinc finger)"/>
    <property type="match status" value="1"/>
</dbReference>
<gene>
    <name evidence="7" type="primary">rnf4</name>
</gene>
<dbReference type="AlphaFoldDB" id="A0A8C5NAI6"/>
<dbReference type="Ensembl" id="ENSGWIT00000044520.1">
    <property type="protein sequence ID" value="ENSGWIP00000040992.1"/>
    <property type="gene ID" value="ENSGWIG00000020657.1"/>
</dbReference>
<evidence type="ECO:0000256" key="1">
    <source>
        <dbReference type="ARBA" id="ARBA00022723"/>
    </source>
</evidence>
<reference evidence="7" key="3">
    <citation type="submission" date="2025-09" db="UniProtKB">
        <authorList>
            <consortium name="Ensembl"/>
        </authorList>
    </citation>
    <scope>IDENTIFICATION</scope>
</reference>
<organism evidence="7 8">
    <name type="scientific">Gouania willdenowi</name>
    <name type="common">Blunt-snouted clingfish</name>
    <name type="synonym">Lepadogaster willdenowi</name>
    <dbReference type="NCBI Taxonomy" id="441366"/>
    <lineage>
        <taxon>Eukaryota</taxon>
        <taxon>Metazoa</taxon>
        <taxon>Chordata</taxon>
        <taxon>Craniata</taxon>
        <taxon>Vertebrata</taxon>
        <taxon>Euteleostomi</taxon>
        <taxon>Actinopterygii</taxon>
        <taxon>Neopterygii</taxon>
        <taxon>Teleostei</taxon>
        <taxon>Neoteleostei</taxon>
        <taxon>Acanthomorphata</taxon>
        <taxon>Ovalentaria</taxon>
        <taxon>Blenniimorphae</taxon>
        <taxon>Blenniiformes</taxon>
        <taxon>Gobiesocoidei</taxon>
        <taxon>Gobiesocidae</taxon>
        <taxon>Gobiesocinae</taxon>
        <taxon>Gouania</taxon>
    </lineage>
</organism>
<name>A0A8C5NAI6_GOUWI</name>
<evidence type="ECO:0000313" key="8">
    <source>
        <dbReference type="Proteomes" id="UP000694680"/>
    </source>
</evidence>
<dbReference type="OrthoDB" id="6105938at2759"/>
<sequence>MSMSRRTSALANRAAPTRRTSRRASSTLSRTTTNRRTSGRTLASRMASDRSLVLNLSDVDSSPSATENVFMEDSVEEVVDLTCEADGSVVDLTSNESVLLLDEGPQTERASGLSYVVSSDDEDTSHPPPPPPPTVDLLSSAQTSRSTPGSISCPICMDSYSEMMESGRLVVATKCGHVFCSLCLRDALKSSLTCPTCRQRLRPNQYHPLYL</sequence>
<feature type="compositionally biased region" description="Polar residues" evidence="5">
    <location>
        <begin position="137"/>
        <end position="150"/>
    </location>
</feature>
<evidence type="ECO:0000256" key="4">
    <source>
        <dbReference type="PROSITE-ProRule" id="PRU00175"/>
    </source>
</evidence>
<dbReference type="InterPro" id="IPR017907">
    <property type="entry name" value="Znf_RING_CS"/>
</dbReference>
<dbReference type="InterPro" id="IPR047134">
    <property type="entry name" value="RNF4"/>
</dbReference>
<feature type="compositionally biased region" description="Low complexity" evidence="5">
    <location>
        <begin position="23"/>
        <end position="41"/>
    </location>
</feature>
<dbReference type="GO" id="GO:0045944">
    <property type="term" value="P:positive regulation of transcription by RNA polymerase II"/>
    <property type="evidence" value="ECO:0007669"/>
    <property type="project" value="TreeGrafter"/>
</dbReference>
<reference evidence="7" key="2">
    <citation type="submission" date="2025-08" db="UniProtKB">
        <authorList>
            <consortium name="Ensembl"/>
        </authorList>
    </citation>
    <scope>IDENTIFICATION</scope>
</reference>
<dbReference type="PROSITE" id="PS00518">
    <property type="entry name" value="ZF_RING_1"/>
    <property type="match status" value="1"/>
</dbReference>
<dbReference type="CTD" id="6047"/>
<keyword evidence="3" id="KW-0862">Zinc</keyword>
<feature type="region of interest" description="Disordered" evidence="5">
    <location>
        <begin position="1"/>
        <end position="46"/>
    </location>
</feature>
<dbReference type="Pfam" id="PF13639">
    <property type="entry name" value="zf-RING_2"/>
    <property type="match status" value="1"/>
</dbReference>
<evidence type="ECO:0000256" key="5">
    <source>
        <dbReference type="SAM" id="MobiDB-lite"/>
    </source>
</evidence>
<dbReference type="SUPFAM" id="SSF57850">
    <property type="entry name" value="RING/U-box"/>
    <property type="match status" value="1"/>
</dbReference>
<feature type="region of interest" description="Disordered" evidence="5">
    <location>
        <begin position="116"/>
        <end position="150"/>
    </location>
</feature>
<keyword evidence="2 4" id="KW-0863">Zinc-finger</keyword>
<dbReference type="GeneID" id="114471654"/>
<reference evidence="7" key="1">
    <citation type="submission" date="2020-06" db="EMBL/GenBank/DDBJ databases">
        <authorList>
            <consortium name="Wellcome Sanger Institute Data Sharing"/>
        </authorList>
    </citation>
    <scope>NUCLEOTIDE SEQUENCE [LARGE SCALE GENOMIC DNA]</scope>
</reference>
<evidence type="ECO:0000313" key="7">
    <source>
        <dbReference type="Ensembl" id="ENSGWIP00000040992.1"/>
    </source>
</evidence>
<dbReference type="GO" id="GO:0008270">
    <property type="term" value="F:zinc ion binding"/>
    <property type="evidence" value="ECO:0007669"/>
    <property type="project" value="UniProtKB-KW"/>
</dbReference>